<accession>A0A3N7EK93</accession>
<reference evidence="1 2" key="1">
    <citation type="journal article" date="2006" name="Science">
        <title>The genome of black cottonwood, Populus trichocarpa (Torr. &amp; Gray).</title>
        <authorList>
            <person name="Tuskan G.A."/>
            <person name="Difazio S."/>
            <person name="Jansson S."/>
            <person name="Bohlmann J."/>
            <person name="Grigoriev I."/>
            <person name="Hellsten U."/>
            <person name="Putnam N."/>
            <person name="Ralph S."/>
            <person name="Rombauts S."/>
            <person name="Salamov A."/>
            <person name="Schein J."/>
            <person name="Sterck L."/>
            <person name="Aerts A."/>
            <person name="Bhalerao R.R."/>
            <person name="Bhalerao R.P."/>
            <person name="Blaudez D."/>
            <person name="Boerjan W."/>
            <person name="Brun A."/>
            <person name="Brunner A."/>
            <person name="Busov V."/>
            <person name="Campbell M."/>
            <person name="Carlson J."/>
            <person name="Chalot M."/>
            <person name="Chapman J."/>
            <person name="Chen G.L."/>
            <person name="Cooper D."/>
            <person name="Coutinho P.M."/>
            <person name="Couturier J."/>
            <person name="Covert S."/>
            <person name="Cronk Q."/>
            <person name="Cunningham R."/>
            <person name="Davis J."/>
            <person name="Degroeve S."/>
            <person name="Dejardin A."/>
            <person name="Depamphilis C."/>
            <person name="Detter J."/>
            <person name="Dirks B."/>
            <person name="Dubchak I."/>
            <person name="Duplessis S."/>
            <person name="Ehlting J."/>
            <person name="Ellis B."/>
            <person name="Gendler K."/>
            <person name="Goodstein D."/>
            <person name="Gribskov M."/>
            <person name="Grimwood J."/>
            <person name="Groover A."/>
            <person name="Gunter L."/>
            <person name="Hamberger B."/>
            <person name="Heinze B."/>
            <person name="Helariutta Y."/>
            <person name="Henrissat B."/>
            <person name="Holligan D."/>
            <person name="Holt R."/>
            <person name="Huang W."/>
            <person name="Islam-Faridi N."/>
            <person name="Jones S."/>
            <person name="Jones-Rhoades M."/>
            <person name="Jorgensen R."/>
            <person name="Joshi C."/>
            <person name="Kangasjarvi J."/>
            <person name="Karlsson J."/>
            <person name="Kelleher C."/>
            <person name="Kirkpatrick R."/>
            <person name="Kirst M."/>
            <person name="Kohler A."/>
            <person name="Kalluri U."/>
            <person name="Larimer F."/>
            <person name="Leebens-Mack J."/>
            <person name="Leple J.C."/>
            <person name="Locascio P."/>
            <person name="Lou Y."/>
            <person name="Lucas S."/>
            <person name="Martin F."/>
            <person name="Montanini B."/>
            <person name="Napoli C."/>
            <person name="Nelson D.R."/>
            <person name="Nelson C."/>
            <person name="Nieminen K."/>
            <person name="Nilsson O."/>
            <person name="Pereda V."/>
            <person name="Peter G."/>
            <person name="Philippe R."/>
            <person name="Pilate G."/>
            <person name="Poliakov A."/>
            <person name="Razumovskaya J."/>
            <person name="Richardson P."/>
            <person name="Rinaldi C."/>
            <person name="Ritland K."/>
            <person name="Rouze P."/>
            <person name="Ryaboy D."/>
            <person name="Schmutz J."/>
            <person name="Schrader J."/>
            <person name="Segerman B."/>
            <person name="Shin H."/>
            <person name="Siddiqui A."/>
            <person name="Sterky F."/>
            <person name="Terry A."/>
            <person name="Tsai C.J."/>
            <person name="Uberbacher E."/>
            <person name="Unneberg P."/>
            <person name="Vahala J."/>
            <person name="Wall K."/>
            <person name="Wessler S."/>
            <person name="Yang G."/>
            <person name="Yin T."/>
            <person name="Douglas C."/>
            <person name="Marra M."/>
            <person name="Sandberg G."/>
            <person name="Van de Peer Y."/>
            <person name="Rokhsar D."/>
        </authorList>
    </citation>
    <scope>NUCLEOTIDE SEQUENCE [LARGE SCALE GENOMIC DNA]</scope>
    <source>
        <strain evidence="2">cv. Nisqually</strain>
    </source>
</reference>
<proteinExistence type="predicted"/>
<dbReference type="EMBL" id="CM009290">
    <property type="protein sequence ID" value="RQO86172.1"/>
    <property type="molecule type" value="Genomic_DNA"/>
</dbReference>
<dbReference type="PANTHER" id="PTHR33148:SF46">
    <property type="entry name" value="EMB|CAB85509.1"/>
    <property type="match status" value="1"/>
</dbReference>
<sequence length="189" mass="21453">MGNCFALHQLTKRKSCSQSTTTRHEDVLRVMKTNGEILDYTRSIFIKGYGNNDHHCFPIWNLGRPFRVAGDHSPTLVSMDNTSGSKRVKMILTKQQLQELLSKKKIAVEEICFLGMQSVALCGVNSSSRWQPGLETILEESEPQGLLCLELKERASRSEPSLFKKFQDFQYLLCFNHVLVSAVQSLSIR</sequence>
<keyword evidence="2" id="KW-1185">Reference proteome</keyword>
<gene>
    <name evidence="1" type="ORF">POPTR_001G448600</name>
</gene>
<dbReference type="Proteomes" id="UP000006729">
    <property type="component" value="Chromosome 1"/>
</dbReference>
<evidence type="ECO:0000313" key="1">
    <source>
        <dbReference type="EMBL" id="RQO86172.1"/>
    </source>
</evidence>
<organism evidence="1 2">
    <name type="scientific">Populus trichocarpa</name>
    <name type="common">Western balsam poplar</name>
    <name type="synonym">Populus balsamifera subsp. trichocarpa</name>
    <dbReference type="NCBI Taxonomy" id="3694"/>
    <lineage>
        <taxon>Eukaryota</taxon>
        <taxon>Viridiplantae</taxon>
        <taxon>Streptophyta</taxon>
        <taxon>Embryophyta</taxon>
        <taxon>Tracheophyta</taxon>
        <taxon>Spermatophyta</taxon>
        <taxon>Magnoliopsida</taxon>
        <taxon>eudicotyledons</taxon>
        <taxon>Gunneridae</taxon>
        <taxon>Pentapetalae</taxon>
        <taxon>rosids</taxon>
        <taxon>fabids</taxon>
        <taxon>Malpighiales</taxon>
        <taxon>Salicaceae</taxon>
        <taxon>Saliceae</taxon>
        <taxon>Populus</taxon>
    </lineage>
</organism>
<name>A0A3N7EK93_POPTR</name>
<dbReference type="InParanoid" id="A0A3N7EK93"/>
<dbReference type="AlphaFoldDB" id="A0A3N7EK93"/>
<dbReference type="PANTHER" id="PTHR33148">
    <property type="entry name" value="PLASTID MOVEMENT IMPAIRED PROTEIN-RELATED"/>
    <property type="match status" value="1"/>
</dbReference>
<protein>
    <submittedName>
        <fullName evidence="1">Uncharacterized protein</fullName>
    </submittedName>
</protein>
<evidence type="ECO:0000313" key="2">
    <source>
        <dbReference type="Proteomes" id="UP000006729"/>
    </source>
</evidence>